<dbReference type="Pfam" id="PF02801">
    <property type="entry name" value="Ketoacyl-synt_C"/>
    <property type="match status" value="1"/>
</dbReference>
<dbReference type="GO" id="GO:0071770">
    <property type="term" value="P:DIM/DIP cell wall layer assembly"/>
    <property type="evidence" value="ECO:0007669"/>
    <property type="project" value="TreeGrafter"/>
</dbReference>
<dbReference type="GO" id="GO:0004312">
    <property type="term" value="F:fatty acid synthase activity"/>
    <property type="evidence" value="ECO:0007669"/>
    <property type="project" value="TreeGrafter"/>
</dbReference>
<proteinExistence type="predicted"/>
<dbReference type="Pfam" id="PF00109">
    <property type="entry name" value="ketoacyl-synt"/>
    <property type="match status" value="1"/>
</dbReference>
<evidence type="ECO:0000256" key="2">
    <source>
        <dbReference type="ARBA" id="ARBA00022553"/>
    </source>
</evidence>
<organism evidence="5 6">
    <name type="scientific">Chitinophaga eiseniae</name>
    <dbReference type="NCBI Taxonomy" id="634771"/>
    <lineage>
        <taxon>Bacteria</taxon>
        <taxon>Pseudomonadati</taxon>
        <taxon>Bacteroidota</taxon>
        <taxon>Chitinophagia</taxon>
        <taxon>Chitinophagales</taxon>
        <taxon>Chitinophagaceae</taxon>
        <taxon>Chitinophaga</taxon>
    </lineage>
</organism>
<evidence type="ECO:0000313" key="6">
    <source>
        <dbReference type="Proteomes" id="UP000190367"/>
    </source>
</evidence>
<name>A0A1T4U8A4_9BACT</name>
<keyword evidence="6" id="KW-1185">Reference proteome</keyword>
<evidence type="ECO:0000256" key="1">
    <source>
        <dbReference type="ARBA" id="ARBA00022450"/>
    </source>
</evidence>
<feature type="non-terminal residue" evidence="5">
    <location>
        <position position="408"/>
    </location>
</feature>
<accession>A0A1T4U8A4</accession>
<dbReference type="RefSeq" id="WP_143313386.1">
    <property type="nucleotide sequence ID" value="NZ_FUWZ01000021.1"/>
</dbReference>
<dbReference type="GO" id="GO:0004315">
    <property type="term" value="F:3-oxoacyl-[acyl-carrier-protein] synthase activity"/>
    <property type="evidence" value="ECO:0007669"/>
    <property type="project" value="InterPro"/>
</dbReference>
<keyword evidence="3" id="KW-0808">Transferase</keyword>
<dbReference type="Proteomes" id="UP000190367">
    <property type="component" value="Unassembled WGS sequence"/>
</dbReference>
<dbReference type="InterPro" id="IPR014030">
    <property type="entry name" value="Ketoacyl_synth_N"/>
</dbReference>
<keyword evidence="1" id="KW-0596">Phosphopantetheine</keyword>
<evidence type="ECO:0000256" key="3">
    <source>
        <dbReference type="ARBA" id="ARBA00022679"/>
    </source>
</evidence>
<dbReference type="GO" id="GO:0006633">
    <property type="term" value="P:fatty acid biosynthetic process"/>
    <property type="evidence" value="ECO:0007669"/>
    <property type="project" value="InterPro"/>
</dbReference>
<dbReference type="GO" id="GO:0005886">
    <property type="term" value="C:plasma membrane"/>
    <property type="evidence" value="ECO:0007669"/>
    <property type="project" value="TreeGrafter"/>
</dbReference>
<dbReference type="PANTHER" id="PTHR43775">
    <property type="entry name" value="FATTY ACID SYNTHASE"/>
    <property type="match status" value="1"/>
</dbReference>
<dbReference type="STRING" id="634771.SAMN04488128_1212"/>
<dbReference type="CDD" id="cd00833">
    <property type="entry name" value="PKS"/>
    <property type="match status" value="1"/>
</dbReference>
<dbReference type="GO" id="GO:0005737">
    <property type="term" value="C:cytoplasm"/>
    <property type="evidence" value="ECO:0007669"/>
    <property type="project" value="TreeGrafter"/>
</dbReference>
<dbReference type="AlphaFoldDB" id="A0A1T4U8A4"/>
<dbReference type="SMART" id="SM00825">
    <property type="entry name" value="PKS_KS"/>
    <property type="match status" value="1"/>
</dbReference>
<dbReference type="InterPro" id="IPR050091">
    <property type="entry name" value="PKS_NRPS_Biosynth_Enz"/>
</dbReference>
<dbReference type="InterPro" id="IPR018201">
    <property type="entry name" value="Ketoacyl_synth_AS"/>
</dbReference>
<evidence type="ECO:0000259" key="4">
    <source>
        <dbReference type="PROSITE" id="PS52004"/>
    </source>
</evidence>
<dbReference type="EMBL" id="FUWZ01000021">
    <property type="protein sequence ID" value="SKA48846.1"/>
    <property type="molecule type" value="Genomic_DNA"/>
</dbReference>
<protein>
    <submittedName>
        <fullName evidence="5">Beta-ketoacyl synthase, C-terminal domain</fullName>
    </submittedName>
</protein>
<sequence>MTKYNGVEIAVIGMAGQFPGAENVNEFWRNLQSGKESITFFSREELMAAGEDEAIADDPSYVNANARLNGKAGFDAAFFGYRPDEATIMDPQIRLFHQYCWAAMEDAGYDVTTYPDKIGLFAGGSPDNNWENYTILRNGQQKRVDEYSASQLRNITFLCSRVAYQLNLQGPSVFVNTACSTSLVAVQRACMSLLLRECKMAMAGGITLNSFSGRGYLYQEGMINSKDGHCRAFDAGANGTVGGEGGGVIVLKRLAEAIAEGDHIYAVIRGSGINNDGHDKMSFTAPGVNGQYNAVLKAVNMAGIAPDSISFVETHGTGTHLGDPIEIEALRRVFGNSSRQYCALGAVKTNIGHLDAAAGIAGFIKTVLCLHHRQLVPTLHYQRPNPAINFADGPFYVNTTLKEWSHNG</sequence>
<dbReference type="InterPro" id="IPR016039">
    <property type="entry name" value="Thiolase-like"/>
</dbReference>
<feature type="domain" description="Ketosynthase family 3 (KS3)" evidence="4">
    <location>
        <begin position="6"/>
        <end position="408"/>
    </location>
</feature>
<gene>
    <name evidence="5" type="ORF">SAMN04488128_1212</name>
</gene>
<reference evidence="6" key="1">
    <citation type="submission" date="2017-02" db="EMBL/GenBank/DDBJ databases">
        <authorList>
            <person name="Varghese N."/>
            <person name="Submissions S."/>
        </authorList>
    </citation>
    <scope>NUCLEOTIDE SEQUENCE [LARGE SCALE GENOMIC DNA]</scope>
    <source>
        <strain evidence="6">DSM 22224</strain>
    </source>
</reference>
<dbReference type="InterPro" id="IPR020841">
    <property type="entry name" value="PKS_Beta-ketoAc_synthase_dom"/>
</dbReference>
<dbReference type="PANTHER" id="PTHR43775:SF37">
    <property type="entry name" value="SI:DKEY-61P9.11"/>
    <property type="match status" value="1"/>
</dbReference>
<keyword evidence="2" id="KW-0597">Phosphoprotein</keyword>
<dbReference type="PROSITE" id="PS00606">
    <property type="entry name" value="KS3_1"/>
    <property type="match status" value="1"/>
</dbReference>
<dbReference type="SUPFAM" id="SSF53901">
    <property type="entry name" value="Thiolase-like"/>
    <property type="match status" value="1"/>
</dbReference>
<dbReference type="PROSITE" id="PS52004">
    <property type="entry name" value="KS3_2"/>
    <property type="match status" value="1"/>
</dbReference>
<evidence type="ECO:0000313" key="5">
    <source>
        <dbReference type="EMBL" id="SKA48846.1"/>
    </source>
</evidence>
<dbReference type="InterPro" id="IPR014031">
    <property type="entry name" value="Ketoacyl_synth_C"/>
</dbReference>
<dbReference type="Gene3D" id="3.40.47.10">
    <property type="match status" value="1"/>
</dbReference>